<accession>W4JZF5</accession>
<dbReference type="Proteomes" id="UP000030671">
    <property type="component" value="Unassembled WGS sequence"/>
</dbReference>
<reference evidence="3 4" key="1">
    <citation type="journal article" date="2012" name="New Phytol.">
        <title>Insight into trade-off between wood decay and parasitism from the genome of a fungal forest pathogen.</title>
        <authorList>
            <person name="Olson A."/>
            <person name="Aerts A."/>
            <person name="Asiegbu F."/>
            <person name="Belbahri L."/>
            <person name="Bouzid O."/>
            <person name="Broberg A."/>
            <person name="Canback B."/>
            <person name="Coutinho P.M."/>
            <person name="Cullen D."/>
            <person name="Dalman K."/>
            <person name="Deflorio G."/>
            <person name="van Diepen L.T."/>
            <person name="Dunand C."/>
            <person name="Duplessis S."/>
            <person name="Durling M."/>
            <person name="Gonthier P."/>
            <person name="Grimwood J."/>
            <person name="Fossdal C.G."/>
            <person name="Hansson D."/>
            <person name="Henrissat B."/>
            <person name="Hietala A."/>
            <person name="Himmelstrand K."/>
            <person name="Hoffmeister D."/>
            <person name="Hogberg N."/>
            <person name="James T.Y."/>
            <person name="Karlsson M."/>
            <person name="Kohler A."/>
            <person name="Kues U."/>
            <person name="Lee Y.H."/>
            <person name="Lin Y.C."/>
            <person name="Lind M."/>
            <person name="Lindquist E."/>
            <person name="Lombard V."/>
            <person name="Lucas S."/>
            <person name="Lunden K."/>
            <person name="Morin E."/>
            <person name="Murat C."/>
            <person name="Park J."/>
            <person name="Raffaello T."/>
            <person name="Rouze P."/>
            <person name="Salamov A."/>
            <person name="Schmutz J."/>
            <person name="Solheim H."/>
            <person name="Stahlberg J."/>
            <person name="Velez H."/>
            <person name="de Vries R.P."/>
            <person name="Wiebenga A."/>
            <person name="Woodward S."/>
            <person name="Yakovlev I."/>
            <person name="Garbelotto M."/>
            <person name="Martin F."/>
            <person name="Grigoriev I.V."/>
            <person name="Stenlid J."/>
        </authorList>
    </citation>
    <scope>NUCLEOTIDE SEQUENCE [LARGE SCALE GENOMIC DNA]</scope>
    <source>
        <strain evidence="3 4">TC 32-1</strain>
    </source>
</reference>
<dbReference type="OrthoDB" id="73875at2759"/>
<keyword evidence="1" id="KW-0732">Signal</keyword>
<dbReference type="EMBL" id="KI925462">
    <property type="protein sequence ID" value="ETW78465.1"/>
    <property type="molecule type" value="Genomic_DNA"/>
</dbReference>
<sequence length="606" mass="64089">MVFFLSLTTTLIIISRLAHTFALNEWTVPCLHGQCAYDFAEDGPFLGSLQLIGAPDSISDLTAAGGWMIIECQSNAMAQDIRLVCTDDGETPGCDHLLSNGAEGKIVRLPDHCGRVPFARVAKSWISSDQSLPPSLIDRHRGYIKRPLVRALSLDTDLSRIDTEKHGDISFSVQGKALSEGGNQARSPLVAEKRLFEGRSSAFRRAVAPSIGPRFSDENTISFPIDVEQSLNLIDSSINCPAGAASLVVDVGAEAHMRAEISFDVTGSLSPFNITQFVLSADMNATINGSIHVQADIEGNFDTGRVPIFQLSPLLEANITIPGILTIGTSFEVLGEFSADFASALDLEVGLAYTAQNVHMVFPPDHGASTGAFGPSDSNTNADMTAHIIPRLEFDIVANVKNTSASIFLDFDAFATLDLQGDVPQTTSTMGCDDTGTSTALPVQGCVDISTGFDVNAGADANFFGLFDAGTQLTLFNKTFDLFSRCFNAPSSSSSRKRALDGSTLDRRDLACLAPYLLETTSLVKDVVVRASDQTARLALPPRPTAPFDARDGLTWCSNSNSSNSSSSSQTSGAVAAAGGMTLGGARAGLLPGVSIAVMLVSVIVI</sequence>
<dbReference type="InParanoid" id="W4JZF5"/>
<organism evidence="3 4">
    <name type="scientific">Heterobasidion irregulare (strain TC 32-1)</name>
    <dbReference type="NCBI Taxonomy" id="747525"/>
    <lineage>
        <taxon>Eukaryota</taxon>
        <taxon>Fungi</taxon>
        <taxon>Dikarya</taxon>
        <taxon>Basidiomycota</taxon>
        <taxon>Agaricomycotina</taxon>
        <taxon>Agaricomycetes</taxon>
        <taxon>Russulales</taxon>
        <taxon>Bondarzewiaceae</taxon>
        <taxon>Heterobasidion</taxon>
        <taxon>Heterobasidion annosum species complex</taxon>
    </lineage>
</organism>
<dbReference type="KEGG" id="hir:HETIRDRAFT_325270"/>
<evidence type="ECO:0000313" key="3">
    <source>
        <dbReference type="EMBL" id="ETW78465.1"/>
    </source>
</evidence>
<dbReference type="GeneID" id="20671131"/>
<feature type="signal peptide" evidence="1">
    <location>
        <begin position="1"/>
        <end position="22"/>
    </location>
</feature>
<dbReference type="eggNOG" id="ENOG502SDII">
    <property type="taxonomic scope" value="Eukaryota"/>
</dbReference>
<protein>
    <recommendedName>
        <fullName evidence="2">DUF7223 domain-containing protein</fullName>
    </recommendedName>
</protein>
<dbReference type="InterPro" id="IPR055647">
    <property type="entry name" value="DUF7223"/>
</dbReference>
<dbReference type="Pfam" id="PF23865">
    <property type="entry name" value="DUF7223"/>
    <property type="match status" value="1"/>
</dbReference>
<evidence type="ECO:0000256" key="1">
    <source>
        <dbReference type="SAM" id="SignalP"/>
    </source>
</evidence>
<evidence type="ECO:0000313" key="4">
    <source>
        <dbReference type="Proteomes" id="UP000030671"/>
    </source>
</evidence>
<dbReference type="AlphaFoldDB" id="W4JZF5"/>
<gene>
    <name evidence="3" type="ORF">HETIRDRAFT_325270</name>
</gene>
<proteinExistence type="predicted"/>
<keyword evidence="4" id="KW-1185">Reference proteome</keyword>
<dbReference type="HOGENOM" id="CLU_022145_0_0_1"/>
<evidence type="ECO:0000259" key="2">
    <source>
        <dbReference type="Pfam" id="PF23865"/>
    </source>
</evidence>
<name>W4JZF5_HETIT</name>
<feature type="chain" id="PRO_5004843987" description="DUF7223 domain-containing protein" evidence="1">
    <location>
        <begin position="23"/>
        <end position="606"/>
    </location>
</feature>
<dbReference type="RefSeq" id="XP_009550432.1">
    <property type="nucleotide sequence ID" value="XM_009552137.1"/>
</dbReference>
<feature type="domain" description="DUF7223" evidence="2">
    <location>
        <begin position="258"/>
        <end position="487"/>
    </location>
</feature>